<organism evidence="2 3">
    <name type="scientific">Allacma fusca</name>
    <dbReference type="NCBI Taxonomy" id="39272"/>
    <lineage>
        <taxon>Eukaryota</taxon>
        <taxon>Metazoa</taxon>
        <taxon>Ecdysozoa</taxon>
        <taxon>Arthropoda</taxon>
        <taxon>Hexapoda</taxon>
        <taxon>Collembola</taxon>
        <taxon>Symphypleona</taxon>
        <taxon>Sminthuridae</taxon>
        <taxon>Allacma</taxon>
    </lineage>
</organism>
<dbReference type="Pfam" id="PF00090">
    <property type="entry name" value="TSP_1"/>
    <property type="match status" value="1"/>
</dbReference>
<dbReference type="Proteomes" id="UP000708208">
    <property type="component" value="Unassembled WGS sequence"/>
</dbReference>
<evidence type="ECO:0000256" key="1">
    <source>
        <dbReference type="SAM" id="SignalP"/>
    </source>
</evidence>
<reference evidence="2" key="1">
    <citation type="submission" date="2021-06" db="EMBL/GenBank/DDBJ databases">
        <authorList>
            <person name="Hodson N. C."/>
            <person name="Mongue J. A."/>
            <person name="Jaron S. K."/>
        </authorList>
    </citation>
    <scope>NUCLEOTIDE SEQUENCE</scope>
</reference>
<keyword evidence="3" id="KW-1185">Reference proteome</keyword>
<protein>
    <submittedName>
        <fullName evidence="2">Uncharacterized protein</fullName>
    </submittedName>
</protein>
<feature type="signal peptide" evidence="1">
    <location>
        <begin position="1"/>
        <end position="26"/>
    </location>
</feature>
<evidence type="ECO:0000313" key="3">
    <source>
        <dbReference type="Proteomes" id="UP000708208"/>
    </source>
</evidence>
<dbReference type="InterPro" id="IPR000884">
    <property type="entry name" value="TSP1_rpt"/>
</dbReference>
<evidence type="ECO:0000313" key="2">
    <source>
        <dbReference type="EMBL" id="CAG7829326.1"/>
    </source>
</evidence>
<dbReference type="SMART" id="SM00209">
    <property type="entry name" value="TSP1"/>
    <property type="match status" value="1"/>
</dbReference>
<dbReference type="AlphaFoldDB" id="A0A8J2LWB5"/>
<feature type="chain" id="PRO_5035205625" evidence="1">
    <location>
        <begin position="27"/>
        <end position="125"/>
    </location>
</feature>
<dbReference type="EMBL" id="CAJVCH010551012">
    <property type="protein sequence ID" value="CAG7829326.1"/>
    <property type="molecule type" value="Genomic_DNA"/>
</dbReference>
<gene>
    <name evidence="2" type="ORF">AFUS01_LOCUS39195</name>
</gene>
<comment type="caution">
    <text evidence="2">The sequence shown here is derived from an EMBL/GenBank/DDBJ whole genome shotgun (WGS) entry which is preliminary data.</text>
</comment>
<keyword evidence="1" id="KW-0732">Signal</keyword>
<proteinExistence type="predicted"/>
<name>A0A8J2LWB5_9HEXA</name>
<accession>A0A8J2LWB5</accession>
<dbReference type="PROSITE" id="PS50092">
    <property type="entry name" value="TSP1"/>
    <property type="match status" value="1"/>
</dbReference>
<sequence>MLQFRWSRATAVGIFLLAFLVVLLDATGDVTKISNKKKEVKIRNKREGSWSGWSSWSPCSRTCGGGIRTQTRQCQIRQSSPVPYELLLQSSIDGMSESPDGFVVNVNIHLVRQDDSLSAKPRTVP</sequence>